<evidence type="ECO:0000313" key="4">
    <source>
        <dbReference type="Proteomes" id="UP000219602"/>
    </source>
</evidence>
<feature type="domain" description="Heterokaryon incompatibility" evidence="2">
    <location>
        <begin position="97"/>
        <end position="247"/>
    </location>
</feature>
<name>A0A2H3HRQ7_FUSOX</name>
<proteinExistence type="predicted"/>
<dbReference type="PANTHER" id="PTHR24148:SF73">
    <property type="entry name" value="HET DOMAIN PROTEIN (AFU_ORTHOLOGUE AFUA_8G01020)"/>
    <property type="match status" value="1"/>
</dbReference>
<dbReference type="AlphaFoldDB" id="A0A2H3HRQ7"/>
<dbReference type="PANTHER" id="PTHR24148">
    <property type="entry name" value="ANKYRIN REPEAT DOMAIN-CONTAINING PROTEIN 39 HOMOLOG-RELATED"/>
    <property type="match status" value="1"/>
</dbReference>
<reference evidence="3 4" key="2">
    <citation type="journal article" date="2017" name="Sci. Rep.">
        <title>A mobile pathogenicity chromosome in Fusarium oxysporum for infection of multiple cucurbit species.</title>
        <authorList>
            <person name="van Dam P."/>
            <person name="Fokkens L."/>
            <person name="Ayukawa Y."/>
            <person name="van der Gragt M."/>
            <person name="Ter Horst A."/>
            <person name="Brankovics B."/>
            <person name="Houterman P.M."/>
            <person name="Arie T."/>
            <person name="Rep M."/>
        </authorList>
    </citation>
    <scope>NUCLEOTIDE SEQUENCE [LARGE SCALE GENOMIC DNA]</scope>
    <source>
        <strain evidence="3 4">Forc016</strain>
    </source>
</reference>
<feature type="region of interest" description="Disordered" evidence="1">
    <location>
        <begin position="1"/>
        <end position="34"/>
    </location>
</feature>
<sequence length="448" mass="51183">MVEKSKRVDHQQTHNAKRQRVGSHHRHGEISNTSRVAKVATYNEPLIASGMIYAEKLEKGAIRVMTLSRGSGSDPVVCGLKKIRFAGQPSSGEVSSYDALSYVWGSEEDPEFINLCQNRFAITQNLFEALVYLRLPDSDRTLWIDAICINQQDIVEKETQIKLMHQIYGYAKRVLSWIGTADAGSHRIFENLHRMQDMVRDIFPLAGRPTFGTTLTLGDQEVSNRDETALRELLDRPYWFRAWIFQEMKFASSLIVKCGADEVPYEWLEAFHIQKQHSCVGGETTTSFVDNLDSSLPLLHTDQSFSYYFLDCLLNKHCQERHDSIFAFWNLFPDDIKRSIPINYTISPDELLLQSARAIINSTRSLYIFVIKGRQVPPTDTKEHWQTTMPSWCPYLATPRNSSVIKPQSMPSVFAEEATVSFSTNNKLLVRGFVIGRVAQSIRRPKHV</sequence>
<dbReference type="InterPro" id="IPR010730">
    <property type="entry name" value="HET"/>
</dbReference>
<evidence type="ECO:0000256" key="1">
    <source>
        <dbReference type="SAM" id="MobiDB-lite"/>
    </source>
</evidence>
<evidence type="ECO:0000313" key="3">
    <source>
        <dbReference type="EMBL" id="PCD44576.1"/>
    </source>
</evidence>
<dbReference type="Proteomes" id="UP000219602">
    <property type="component" value="Chromosome 1"/>
</dbReference>
<comment type="caution">
    <text evidence="3">The sequence shown here is derived from an EMBL/GenBank/DDBJ whole genome shotgun (WGS) entry which is preliminary data.</text>
</comment>
<organism evidence="3 4">
    <name type="scientific">Fusarium oxysporum f. sp. radicis-cucumerinum</name>
    <dbReference type="NCBI Taxonomy" id="327505"/>
    <lineage>
        <taxon>Eukaryota</taxon>
        <taxon>Fungi</taxon>
        <taxon>Dikarya</taxon>
        <taxon>Ascomycota</taxon>
        <taxon>Pezizomycotina</taxon>
        <taxon>Sordariomycetes</taxon>
        <taxon>Hypocreomycetidae</taxon>
        <taxon>Hypocreales</taxon>
        <taxon>Nectriaceae</taxon>
        <taxon>Fusarium</taxon>
        <taxon>Fusarium oxysporum species complex</taxon>
    </lineage>
</organism>
<dbReference type="Pfam" id="PF06985">
    <property type="entry name" value="HET"/>
    <property type="match status" value="1"/>
</dbReference>
<feature type="compositionally biased region" description="Basic residues" evidence="1">
    <location>
        <begin position="15"/>
        <end position="27"/>
    </location>
</feature>
<dbReference type="EMBL" id="MABQ02000001">
    <property type="protein sequence ID" value="PCD44576.1"/>
    <property type="molecule type" value="Genomic_DNA"/>
</dbReference>
<dbReference type="STRING" id="327505.A0A2H3HRQ7"/>
<protein>
    <recommendedName>
        <fullName evidence="2">Heterokaryon incompatibility domain-containing protein</fullName>
    </recommendedName>
</protein>
<feature type="compositionally biased region" description="Basic and acidic residues" evidence="1">
    <location>
        <begin position="1"/>
        <end position="12"/>
    </location>
</feature>
<reference evidence="3 4" key="1">
    <citation type="journal article" date="2016" name="Environ. Microbiol.">
        <title>Effector profiles distinguish formae speciales of Fusarium oxysporum.</title>
        <authorList>
            <person name="van Dam P."/>
            <person name="Fokkens L."/>
            <person name="Schmidt S.M."/>
            <person name="Linmans J.H."/>
            <person name="Kistler H.C."/>
            <person name="Ma L.J."/>
            <person name="Rep M."/>
        </authorList>
    </citation>
    <scope>NUCLEOTIDE SEQUENCE [LARGE SCALE GENOMIC DNA]</scope>
    <source>
        <strain evidence="3 4">Forc016</strain>
    </source>
</reference>
<dbReference type="InterPro" id="IPR052895">
    <property type="entry name" value="HetReg/Transcr_Mod"/>
</dbReference>
<evidence type="ECO:0000259" key="2">
    <source>
        <dbReference type="Pfam" id="PF06985"/>
    </source>
</evidence>
<gene>
    <name evidence="3" type="ORF">AU210_000033</name>
</gene>
<accession>A0A2H3HRQ7</accession>